<dbReference type="InterPro" id="IPR003607">
    <property type="entry name" value="HD/PDEase_dom"/>
</dbReference>
<accession>A0A2N0UJT9</accession>
<reference evidence="1" key="1">
    <citation type="journal article" date="2018" name="Environ. Microbiol.">
        <title>Sporulation capability and amylosome conservation among diverse human colonic and rumen isolates of the keystone starch-degrader Ruminococcus bromii.</title>
        <authorList>
            <person name="Mukhopadhya I."/>
            <person name="Morais S."/>
            <person name="Laverde-Gomez J."/>
            <person name="Sheridan P.O."/>
            <person name="Walker A.W."/>
            <person name="Kelly W."/>
            <person name="Klieve A.V."/>
            <person name="Ouwerkerk D."/>
            <person name="Duncan S.H."/>
            <person name="Louis P."/>
            <person name="Koropatkin N."/>
            <person name="Cockburn D."/>
            <person name="Kibler R."/>
            <person name="Cooper P.J."/>
            <person name="Sandoval C."/>
            <person name="Crost E."/>
            <person name="Juge N."/>
            <person name="Bayer E.A."/>
            <person name="Flint H.J."/>
        </authorList>
    </citation>
    <scope>NUCLEOTIDE SEQUENCE [LARGE SCALE GENOMIC DNA]</scope>
    <source>
        <strain evidence="1">ATCC 27255</strain>
    </source>
</reference>
<dbReference type="AlphaFoldDB" id="A0A2N0UJT9"/>
<evidence type="ECO:0000313" key="2">
    <source>
        <dbReference type="Proteomes" id="UP000233425"/>
    </source>
</evidence>
<sequence length="192" mass="22410">MTPQEEFIEIYNKYITRQGADELLEWLKRTDFFTAPASSKYHCACENGLVMHSVSVFNTMMEKHYDEETDNIESFAICGLLHDLCKAQFYKVSSRNVKNEKTGQWEKVPYYAIEDQFPYGHGEKSVFLIERKMHLKIDEAMAIRWHMGEFGDKNSNTISQAYDKYPLAVKLHLADLESTFLREKGTSQVNNR</sequence>
<keyword evidence="2" id="KW-1185">Reference proteome</keyword>
<dbReference type="GO" id="GO:0016787">
    <property type="term" value="F:hydrolase activity"/>
    <property type="evidence" value="ECO:0007669"/>
    <property type="project" value="UniProtKB-KW"/>
</dbReference>
<dbReference type="EMBL" id="NNSR01000072">
    <property type="protein sequence ID" value="PKD27254.1"/>
    <property type="molecule type" value="Genomic_DNA"/>
</dbReference>
<name>A0A2N0UJT9_9FIRM</name>
<dbReference type="SUPFAM" id="SSF109604">
    <property type="entry name" value="HD-domain/PDEase-like"/>
    <property type="match status" value="1"/>
</dbReference>
<comment type="caution">
    <text evidence="1">The sequence shown here is derived from an EMBL/GenBank/DDBJ whole genome shotgun (WGS) entry which is preliminary data.</text>
</comment>
<dbReference type="Proteomes" id="UP000233425">
    <property type="component" value="Unassembled WGS sequence"/>
</dbReference>
<keyword evidence="1" id="KW-0378">Hydrolase</keyword>
<organism evidence="1 2">
    <name type="scientific">Ruminococcus bromii</name>
    <dbReference type="NCBI Taxonomy" id="40518"/>
    <lineage>
        <taxon>Bacteria</taxon>
        <taxon>Bacillati</taxon>
        <taxon>Bacillota</taxon>
        <taxon>Clostridia</taxon>
        <taxon>Eubacteriales</taxon>
        <taxon>Oscillospiraceae</taxon>
        <taxon>Ruminococcus</taxon>
    </lineage>
</organism>
<dbReference type="RefSeq" id="WP_015524032.1">
    <property type="nucleotide sequence ID" value="NZ_CABMMZ010000072.1"/>
</dbReference>
<dbReference type="GeneID" id="93768135"/>
<protein>
    <submittedName>
        <fullName evidence="1">Putative HD-superfamily hydrolase</fullName>
    </submittedName>
</protein>
<proteinExistence type="predicted"/>
<evidence type="ECO:0000313" key="1">
    <source>
        <dbReference type="EMBL" id="PKD27254.1"/>
    </source>
</evidence>
<dbReference type="Gene3D" id="1.10.3210.10">
    <property type="entry name" value="Hypothetical protein af1432"/>
    <property type="match status" value="1"/>
</dbReference>
<gene>
    <name evidence="1" type="ORF">RBATCC27255_01643</name>
</gene>
<dbReference type="CDD" id="cd00077">
    <property type="entry name" value="HDc"/>
    <property type="match status" value="1"/>
</dbReference>